<dbReference type="OrthoDB" id="630895at2759"/>
<evidence type="ECO:0000313" key="7">
    <source>
        <dbReference type="Proteomes" id="UP000799423"/>
    </source>
</evidence>
<dbReference type="EMBL" id="MU006312">
    <property type="protein sequence ID" value="KAF2849272.1"/>
    <property type="molecule type" value="Genomic_DNA"/>
</dbReference>
<proteinExistence type="inferred from homology"/>
<evidence type="ECO:0000256" key="2">
    <source>
        <dbReference type="ARBA" id="ARBA00023315"/>
    </source>
</evidence>
<dbReference type="PANTHER" id="PTHR43792">
    <property type="entry name" value="GNAT FAMILY, PUTATIVE (AFU_ORTHOLOGUE AFUA_3G00765)-RELATED-RELATED"/>
    <property type="match status" value="1"/>
</dbReference>
<dbReference type="Pfam" id="PF13302">
    <property type="entry name" value="Acetyltransf_3"/>
    <property type="match status" value="1"/>
</dbReference>
<name>A0A6A7B1L3_9PLEO</name>
<organism evidence="6 7">
    <name type="scientific">Plenodomus tracheiphilus IPT5</name>
    <dbReference type="NCBI Taxonomy" id="1408161"/>
    <lineage>
        <taxon>Eukaryota</taxon>
        <taxon>Fungi</taxon>
        <taxon>Dikarya</taxon>
        <taxon>Ascomycota</taxon>
        <taxon>Pezizomycotina</taxon>
        <taxon>Dothideomycetes</taxon>
        <taxon>Pleosporomycetidae</taxon>
        <taxon>Pleosporales</taxon>
        <taxon>Pleosporineae</taxon>
        <taxon>Leptosphaeriaceae</taxon>
        <taxon>Plenodomus</taxon>
    </lineage>
</organism>
<keyword evidence="2" id="KW-0012">Acyltransferase</keyword>
<dbReference type="GO" id="GO:0016747">
    <property type="term" value="F:acyltransferase activity, transferring groups other than amino-acyl groups"/>
    <property type="evidence" value="ECO:0007669"/>
    <property type="project" value="InterPro"/>
</dbReference>
<gene>
    <name evidence="6" type="ORF">T440DRAFT_469377</name>
</gene>
<protein>
    <submittedName>
        <fullName evidence="6">GCN5-related N-acetyltransferas-like protein</fullName>
    </submittedName>
</protein>
<dbReference type="SUPFAM" id="SSF55729">
    <property type="entry name" value="Acyl-CoA N-acyltransferases (Nat)"/>
    <property type="match status" value="1"/>
</dbReference>
<dbReference type="PROSITE" id="PS51186">
    <property type="entry name" value="GNAT"/>
    <property type="match status" value="1"/>
</dbReference>
<evidence type="ECO:0000256" key="4">
    <source>
        <dbReference type="SAM" id="MobiDB-lite"/>
    </source>
</evidence>
<reference evidence="6" key="1">
    <citation type="submission" date="2020-01" db="EMBL/GenBank/DDBJ databases">
        <authorList>
            <consortium name="DOE Joint Genome Institute"/>
            <person name="Haridas S."/>
            <person name="Albert R."/>
            <person name="Binder M."/>
            <person name="Bloem J."/>
            <person name="Labutti K."/>
            <person name="Salamov A."/>
            <person name="Andreopoulos B."/>
            <person name="Baker S.E."/>
            <person name="Barry K."/>
            <person name="Bills G."/>
            <person name="Bluhm B.H."/>
            <person name="Cannon C."/>
            <person name="Castanera R."/>
            <person name="Culley D.E."/>
            <person name="Daum C."/>
            <person name="Ezra D."/>
            <person name="Gonzalez J.B."/>
            <person name="Henrissat B."/>
            <person name="Kuo A."/>
            <person name="Liang C."/>
            <person name="Lipzen A."/>
            <person name="Lutzoni F."/>
            <person name="Magnuson J."/>
            <person name="Mondo S."/>
            <person name="Nolan M."/>
            <person name="Ohm R."/>
            <person name="Pangilinan J."/>
            <person name="Park H.-J."/>
            <person name="Ramirez L."/>
            <person name="Alfaro M."/>
            <person name="Sun H."/>
            <person name="Tritt A."/>
            <person name="Yoshinaga Y."/>
            <person name="Zwiers L.-H."/>
            <person name="Turgeon B.G."/>
            <person name="Goodwin S.B."/>
            <person name="Spatafora J.W."/>
            <person name="Crous P.W."/>
            <person name="Grigoriev I.V."/>
        </authorList>
    </citation>
    <scope>NUCLEOTIDE SEQUENCE</scope>
    <source>
        <strain evidence="6">IPT5</strain>
    </source>
</reference>
<dbReference type="InterPro" id="IPR000182">
    <property type="entry name" value="GNAT_dom"/>
</dbReference>
<keyword evidence="1" id="KW-0808">Transferase</keyword>
<evidence type="ECO:0000256" key="1">
    <source>
        <dbReference type="ARBA" id="ARBA00022679"/>
    </source>
</evidence>
<dbReference type="Proteomes" id="UP000799423">
    <property type="component" value="Unassembled WGS sequence"/>
</dbReference>
<evidence type="ECO:0000256" key="3">
    <source>
        <dbReference type="ARBA" id="ARBA00038502"/>
    </source>
</evidence>
<feature type="domain" description="N-acetyltransferase" evidence="5">
    <location>
        <begin position="38"/>
        <end position="204"/>
    </location>
</feature>
<keyword evidence="7" id="KW-1185">Reference proteome</keyword>
<feature type="region of interest" description="Disordered" evidence="4">
    <location>
        <begin position="1"/>
        <end position="29"/>
    </location>
</feature>
<dbReference type="AlphaFoldDB" id="A0A6A7B1L3"/>
<evidence type="ECO:0000259" key="5">
    <source>
        <dbReference type="PROSITE" id="PS51186"/>
    </source>
</evidence>
<dbReference type="InterPro" id="IPR016181">
    <property type="entry name" value="Acyl_CoA_acyltransferase"/>
</dbReference>
<evidence type="ECO:0000313" key="6">
    <source>
        <dbReference type="EMBL" id="KAF2849272.1"/>
    </source>
</evidence>
<feature type="compositionally biased region" description="Pro residues" evidence="4">
    <location>
        <begin position="1"/>
        <end position="10"/>
    </location>
</feature>
<sequence>MTAGQPPAPPATMAAQCTSSTAPATSPLPQPILTTKRLIVRALHPQDRLSMSLNANDPLITKYMSNSFPHPYTLSAADAWIAINVTKSLQENFGICEKDSPEVMIGGIGLKPGADVSSHTAEVGFWIGQRYWGKGYMTEALEGFTRWMFLNNEAARSRTTRLCGHIFGGNVASMRCFDKCGYMREGVLKGHCEKKGEVMDMHIFGLVKADWEARNSTVFNNY</sequence>
<comment type="similarity">
    <text evidence="3">Belongs to the acetyltransferase family. RimJ subfamily.</text>
</comment>
<dbReference type="PANTHER" id="PTHR43792:SF8">
    <property type="entry name" value="[RIBOSOMAL PROTEIN US5]-ALANINE N-ACETYLTRANSFERASE"/>
    <property type="match status" value="1"/>
</dbReference>
<dbReference type="Gene3D" id="3.40.630.30">
    <property type="match status" value="1"/>
</dbReference>
<dbReference type="InterPro" id="IPR051531">
    <property type="entry name" value="N-acetyltransferase"/>
</dbReference>
<accession>A0A6A7B1L3</accession>